<comment type="function">
    <text evidence="10">CRISPR (clustered regularly interspaced short palindromic repeat), is an adaptive immune system that provides protection against mobile genetic elements (viruses, transposable elements and conjugative plasmids). CRISPR clusters contain spacers, sequences complementary to antecedent mobile elements, and target invading nucleic acids. CRISPR clusters are transcribed and processed into CRISPR RNA (crRNA). Acts as a dsDNA endonuclease. Involved in the integration of spacer DNA into the CRISPR cassette.</text>
</comment>
<dbReference type="Pfam" id="PF01867">
    <property type="entry name" value="Cas_Cas1"/>
    <property type="match status" value="1"/>
</dbReference>
<proteinExistence type="inferred from homology"/>
<evidence type="ECO:0000313" key="12">
    <source>
        <dbReference type="Proteomes" id="UP000652681"/>
    </source>
</evidence>
<dbReference type="GO" id="GO:0004520">
    <property type="term" value="F:DNA endonuclease activity"/>
    <property type="evidence" value="ECO:0007669"/>
    <property type="project" value="InterPro"/>
</dbReference>
<comment type="cofactor">
    <cofactor evidence="10">
        <name>Mg(2+)</name>
        <dbReference type="ChEBI" id="CHEBI:18420"/>
    </cofactor>
    <cofactor evidence="10">
        <name>Mn(2+)</name>
        <dbReference type="ChEBI" id="CHEBI:29035"/>
    </cofactor>
</comment>
<evidence type="ECO:0000256" key="2">
    <source>
        <dbReference type="ARBA" id="ARBA00022723"/>
    </source>
</evidence>
<sequence length="296" mass="33986">MVKRTLHFSNPAHLSVKNRQLIVELKNEERLTHTVPIEDIGVVILEHPQITITSVLMEELLAEKVALISCNSQYMPSGMFLPFDANTEQTARMRTQVESSLPLKKQLWQQTVRQKIQNQANLLRKAGLNDERLLNLREKVLSGDTTNCEGQAASYYWGQLYGSHFMRSRERTSPNAQLNYGYAILRSVVARALAASGMHPSFGIFHRNKYNAFCLADDIMEPYRPFVDWIVLNLLQQSETAELTRDQKIELLKLPQMDMLINDIKRPLFHAVSITTAGLYKCYDGESRKIPYPEFE</sequence>
<keyword evidence="4 10" id="KW-0378">Hydrolase</keyword>
<comment type="caution">
    <text evidence="11">The sequence shown here is derived from an EMBL/GenBank/DDBJ whole genome shotgun (WGS) entry which is preliminary data.</text>
</comment>
<dbReference type="AlphaFoldDB" id="A0A8J6PJS3"/>
<evidence type="ECO:0000256" key="3">
    <source>
        <dbReference type="ARBA" id="ARBA00022759"/>
    </source>
</evidence>
<comment type="similarity">
    <text evidence="10">Belongs to the CRISPR-associated endonuclease Cas1 family.</text>
</comment>
<dbReference type="InterPro" id="IPR050646">
    <property type="entry name" value="Cas1"/>
</dbReference>
<organism evidence="11 12">
    <name type="scientific">Taishania pollutisoli</name>
    <dbReference type="NCBI Taxonomy" id="2766479"/>
    <lineage>
        <taxon>Bacteria</taxon>
        <taxon>Pseudomonadati</taxon>
        <taxon>Bacteroidota</taxon>
        <taxon>Flavobacteriia</taxon>
        <taxon>Flavobacteriales</taxon>
        <taxon>Crocinitomicaceae</taxon>
        <taxon>Taishania</taxon>
    </lineage>
</organism>
<evidence type="ECO:0000256" key="7">
    <source>
        <dbReference type="ARBA" id="ARBA00023125"/>
    </source>
</evidence>
<dbReference type="CDD" id="cd09720">
    <property type="entry name" value="Cas1_II"/>
    <property type="match status" value="1"/>
</dbReference>
<evidence type="ECO:0000256" key="6">
    <source>
        <dbReference type="ARBA" id="ARBA00023118"/>
    </source>
</evidence>
<keyword evidence="1 10" id="KW-0540">Nuclease</keyword>
<dbReference type="PANTHER" id="PTHR34353">
    <property type="entry name" value="CRISPR-ASSOCIATED ENDONUCLEASE CAS1 1"/>
    <property type="match status" value="1"/>
</dbReference>
<evidence type="ECO:0000313" key="11">
    <source>
        <dbReference type="EMBL" id="MBC9812914.1"/>
    </source>
</evidence>
<evidence type="ECO:0000256" key="9">
    <source>
        <dbReference type="ARBA" id="ARBA00038592"/>
    </source>
</evidence>
<dbReference type="NCBIfam" id="TIGR03639">
    <property type="entry name" value="cas1_NMENI"/>
    <property type="match status" value="1"/>
</dbReference>
<dbReference type="GO" id="GO:0003677">
    <property type="term" value="F:DNA binding"/>
    <property type="evidence" value="ECO:0007669"/>
    <property type="project" value="UniProtKB-KW"/>
</dbReference>
<feature type="binding site" evidence="10">
    <location>
        <position position="206"/>
    </location>
    <ligand>
        <name>Mn(2+)</name>
        <dbReference type="ChEBI" id="CHEBI:29035"/>
    </ligand>
</feature>
<comment type="subunit">
    <text evidence="9 10">Homodimer, forms a heterotetramer with a Cas2 homodimer.</text>
</comment>
<keyword evidence="8 10" id="KW-0464">Manganese</keyword>
<evidence type="ECO:0000256" key="8">
    <source>
        <dbReference type="ARBA" id="ARBA00023211"/>
    </source>
</evidence>
<dbReference type="InterPro" id="IPR019855">
    <property type="entry name" value="CRISPR-assoc_Cas1_NMENI"/>
</dbReference>
<dbReference type="EC" id="3.1.-.-" evidence="10"/>
<reference evidence="11" key="1">
    <citation type="submission" date="2020-09" db="EMBL/GenBank/DDBJ databases">
        <title>Taishania pollutisoli gen. nov., sp. nov., Isolated from Tetrabromobisphenol A-Contaminated Soil.</title>
        <authorList>
            <person name="Chen Q."/>
        </authorList>
    </citation>
    <scope>NUCLEOTIDE SEQUENCE</scope>
    <source>
        <strain evidence="11">CZZ-1</strain>
    </source>
</reference>
<evidence type="ECO:0000256" key="10">
    <source>
        <dbReference type="HAMAP-Rule" id="MF_01470"/>
    </source>
</evidence>
<feature type="binding site" evidence="10">
    <location>
        <position position="149"/>
    </location>
    <ligand>
        <name>Mn(2+)</name>
        <dbReference type="ChEBI" id="CHEBI:29035"/>
    </ligand>
</feature>
<dbReference type="Gene3D" id="1.20.120.920">
    <property type="entry name" value="CRISPR-associated endonuclease Cas1, C-terminal domain"/>
    <property type="match status" value="1"/>
</dbReference>
<accession>A0A8J6PJS3</accession>
<dbReference type="InterPro" id="IPR042206">
    <property type="entry name" value="CRISPR-assoc_Cas1_C"/>
</dbReference>
<name>A0A8J6PJS3_9FLAO</name>
<dbReference type="Proteomes" id="UP000652681">
    <property type="component" value="Unassembled WGS sequence"/>
</dbReference>
<keyword evidence="6 10" id="KW-0051">Antiviral defense</keyword>
<keyword evidence="2 10" id="KW-0479">Metal-binding</keyword>
<dbReference type="EMBL" id="JACVEL010000006">
    <property type="protein sequence ID" value="MBC9812914.1"/>
    <property type="molecule type" value="Genomic_DNA"/>
</dbReference>
<dbReference type="GO" id="GO:0051607">
    <property type="term" value="P:defense response to virus"/>
    <property type="evidence" value="ECO:0007669"/>
    <property type="project" value="UniProtKB-UniRule"/>
</dbReference>
<keyword evidence="3 10" id="KW-0255">Endonuclease</keyword>
<dbReference type="RefSeq" id="WP_216714264.1">
    <property type="nucleotide sequence ID" value="NZ_JACVEL010000006.1"/>
</dbReference>
<dbReference type="GO" id="GO:0046872">
    <property type="term" value="F:metal ion binding"/>
    <property type="evidence" value="ECO:0007669"/>
    <property type="project" value="UniProtKB-UniRule"/>
</dbReference>
<dbReference type="InterPro" id="IPR042211">
    <property type="entry name" value="CRISPR-assoc_Cas1_N"/>
</dbReference>
<gene>
    <name evidence="10 11" type="primary">cas1</name>
    <name evidence="11" type="ORF">H9Y05_10575</name>
</gene>
<keyword evidence="5 10" id="KW-0460">Magnesium</keyword>
<dbReference type="GO" id="GO:0043571">
    <property type="term" value="P:maintenance of CRISPR repeat elements"/>
    <property type="evidence" value="ECO:0007669"/>
    <property type="project" value="UniProtKB-UniRule"/>
</dbReference>
<protein>
    <recommendedName>
        <fullName evidence="10">CRISPR-associated endonuclease Cas1</fullName>
        <ecNumber evidence="10">3.1.-.-</ecNumber>
    </recommendedName>
</protein>
<dbReference type="InterPro" id="IPR002729">
    <property type="entry name" value="CRISPR-assoc_Cas1"/>
</dbReference>
<dbReference type="GO" id="GO:0016787">
    <property type="term" value="F:hydrolase activity"/>
    <property type="evidence" value="ECO:0007669"/>
    <property type="project" value="UniProtKB-KW"/>
</dbReference>
<dbReference type="NCBIfam" id="TIGR00287">
    <property type="entry name" value="cas1"/>
    <property type="match status" value="1"/>
</dbReference>
<keyword evidence="12" id="KW-1185">Reference proteome</keyword>
<dbReference type="PANTHER" id="PTHR34353:SF2">
    <property type="entry name" value="CRISPR-ASSOCIATED ENDONUCLEASE CAS1 1"/>
    <property type="match status" value="1"/>
</dbReference>
<feature type="binding site" evidence="10">
    <location>
        <position position="221"/>
    </location>
    <ligand>
        <name>Mn(2+)</name>
        <dbReference type="ChEBI" id="CHEBI:29035"/>
    </ligand>
</feature>
<evidence type="ECO:0000256" key="4">
    <source>
        <dbReference type="ARBA" id="ARBA00022801"/>
    </source>
</evidence>
<dbReference type="HAMAP" id="MF_01470">
    <property type="entry name" value="Cas1"/>
    <property type="match status" value="1"/>
</dbReference>
<evidence type="ECO:0000256" key="5">
    <source>
        <dbReference type="ARBA" id="ARBA00022842"/>
    </source>
</evidence>
<keyword evidence="7 10" id="KW-0238">DNA-binding</keyword>
<dbReference type="Gene3D" id="3.100.10.20">
    <property type="entry name" value="CRISPR-associated endonuclease Cas1, N-terminal domain"/>
    <property type="match status" value="1"/>
</dbReference>
<evidence type="ECO:0000256" key="1">
    <source>
        <dbReference type="ARBA" id="ARBA00022722"/>
    </source>
</evidence>